<feature type="domain" description="EF-hand" evidence="2">
    <location>
        <begin position="40"/>
        <end position="75"/>
    </location>
</feature>
<feature type="region of interest" description="Disordered" evidence="1">
    <location>
        <begin position="259"/>
        <end position="280"/>
    </location>
</feature>
<keyword evidence="4" id="KW-1185">Reference proteome</keyword>
<evidence type="ECO:0000313" key="4">
    <source>
        <dbReference type="Proteomes" id="UP000076079"/>
    </source>
</evidence>
<dbReference type="Proteomes" id="UP000076079">
    <property type="component" value="Chromosome"/>
</dbReference>
<feature type="region of interest" description="Disordered" evidence="1">
    <location>
        <begin position="83"/>
        <end position="106"/>
    </location>
</feature>
<dbReference type="PROSITE" id="PS50222">
    <property type="entry name" value="EF_HAND_2"/>
    <property type="match status" value="1"/>
</dbReference>
<name>A0A143PKU7_LUTPR</name>
<reference evidence="3 4" key="1">
    <citation type="journal article" date="2016" name="Genome Announc.">
        <title>First Complete Genome Sequence of a Subdivision 6 Acidobacterium Strain.</title>
        <authorList>
            <person name="Huang S."/>
            <person name="Vieira S."/>
            <person name="Bunk B."/>
            <person name="Riedel T."/>
            <person name="Sproer C."/>
            <person name="Overmann J."/>
        </authorList>
    </citation>
    <scope>NUCLEOTIDE SEQUENCE [LARGE SCALE GENOMIC DNA]</scope>
    <source>
        <strain evidence="4">DSM 100886 HEG_-6_39</strain>
    </source>
</reference>
<accession>A0A143PKU7</accession>
<dbReference type="AlphaFoldDB" id="A0A143PKU7"/>
<dbReference type="Gene3D" id="2.60.120.430">
    <property type="entry name" value="Galactose-binding lectin"/>
    <property type="match status" value="1"/>
</dbReference>
<organism evidence="3 4">
    <name type="scientific">Luteitalea pratensis</name>
    <dbReference type="NCBI Taxonomy" id="1855912"/>
    <lineage>
        <taxon>Bacteria</taxon>
        <taxon>Pseudomonadati</taxon>
        <taxon>Acidobacteriota</taxon>
        <taxon>Vicinamibacteria</taxon>
        <taxon>Vicinamibacterales</taxon>
        <taxon>Vicinamibacteraceae</taxon>
        <taxon>Luteitalea</taxon>
    </lineage>
</organism>
<reference evidence="4" key="2">
    <citation type="submission" date="2016-04" db="EMBL/GenBank/DDBJ databases">
        <title>First Complete Genome Sequence of a Subdivision 6 Acidobacterium.</title>
        <authorList>
            <person name="Huang S."/>
            <person name="Vieira S."/>
            <person name="Bunk B."/>
            <person name="Riedel T."/>
            <person name="Sproeer C."/>
            <person name="Overmann J."/>
        </authorList>
    </citation>
    <scope>NUCLEOTIDE SEQUENCE [LARGE SCALE GENOMIC DNA]</scope>
    <source>
        <strain evidence="4">DSM 100886 HEG_-6_39</strain>
    </source>
</reference>
<dbReference type="Gene3D" id="1.10.238.10">
    <property type="entry name" value="EF-hand"/>
    <property type="match status" value="2"/>
</dbReference>
<dbReference type="EMBL" id="CP015136">
    <property type="protein sequence ID" value="AMY09046.1"/>
    <property type="molecule type" value="Genomic_DNA"/>
</dbReference>
<dbReference type="PROSITE" id="PS00018">
    <property type="entry name" value="EF_HAND_1"/>
    <property type="match status" value="2"/>
</dbReference>
<sequence>MGMQLLTTGAIMFTCATGGFLAVSRAAGEPLAFAAAGAQASRAPARMRFEVMDRNGDGEISRQEWRGSARSFDVHDWNGDGRLAGDEVRTGGRREDDFEQADHTPSQAERYMSWTERGFATLDHDRNRRITSDEWHYDRETFLRADRNRDGTLDVTEFIGGDMDDDRGDRFDDLDVNRNGRVERREWHASDDAFVWLDRNRDGVLSRTEVVGEGDGGQGVPSAGREVTVVVDARQRWTDAGLDVRAGDVLTFSSRGSIQMSNDGNDLASPAGSRTGRGASKAPVNAVAGALIARIGNGAPFLIGDRTSVTAPATGRVQLGVNDDYLEDNRGDFEVIVGVQRRTSLR</sequence>
<gene>
    <name evidence="3" type="ORF">LuPra_02255</name>
</gene>
<dbReference type="Pfam" id="PF13202">
    <property type="entry name" value="EF-hand_5"/>
    <property type="match status" value="3"/>
</dbReference>
<dbReference type="InterPro" id="IPR011992">
    <property type="entry name" value="EF-hand-dom_pair"/>
</dbReference>
<evidence type="ECO:0000256" key="1">
    <source>
        <dbReference type="SAM" id="MobiDB-lite"/>
    </source>
</evidence>
<dbReference type="InterPro" id="IPR002048">
    <property type="entry name" value="EF_hand_dom"/>
</dbReference>
<protein>
    <submittedName>
        <fullName evidence="3">Transaldolase/EF-hand domain-containing protein</fullName>
    </submittedName>
</protein>
<dbReference type="SUPFAM" id="SSF47473">
    <property type="entry name" value="EF-hand"/>
    <property type="match status" value="2"/>
</dbReference>
<feature type="compositionally biased region" description="Basic and acidic residues" evidence="1">
    <location>
        <begin position="83"/>
        <end position="102"/>
    </location>
</feature>
<evidence type="ECO:0000313" key="3">
    <source>
        <dbReference type="EMBL" id="AMY09046.1"/>
    </source>
</evidence>
<dbReference type="InterPro" id="IPR018247">
    <property type="entry name" value="EF_Hand_1_Ca_BS"/>
</dbReference>
<dbReference type="KEGG" id="abac:LuPra_02255"/>
<evidence type="ECO:0000259" key="2">
    <source>
        <dbReference type="PROSITE" id="PS50222"/>
    </source>
</evidence>
<proteinExistence type="predicted"/>
<dbReference type="GO" id="GO:0005509">
    <property type="term" value="F:calcium ion binding"/>
    <property type="evidence" value="ECO:0007669"/>
    <property type="project" value="InterPro"/>
</dbReference>
<dbReference type="OrthoDB" id="3725455at2"/>